<name>A0A8W8MKY7_MAGGI</name>
<dbReference type="InterPro" id="IPR008979">
    <property type="entry name" value="Galactose-bd-like_sf"/>
</dbReference>
<organism evidence="11 12">
    <name type="scientific">Magallana gigas</name>
    <name type="common">Pacific oyster</name>
    <name type="synonym">Crassostrea gigas</name>
    <dbReference type="NCBI Taxonomy" id="29159"/>
    <lineage>
        <taxon>Eukaryota</taxon>
        <taxon>Metazoa</taxon>
        <taxon>Spiralia</taxon>
        <taxon>Lophotrochozoa</taxon>
        <taxon>Mollusca</taxon>
        <taxon>Bivalvia</taxon>
        <taxon>Autobranchia</taxon>
        <taxon>Pteriomorphia</taxon>
        <taxon>Ostreida</taxon>
        <taxon>Ostreoidea</taxon>
        <taxon>Ostreidae</taxon>
        <taxon>Magallana</taxon>
    </lineage>
</organism>
<evidence type="ECO:0000256" key="3">
    <source>
        <dbReference type="ARBA" id="ARBA00022723"/>
    </source>
</evidence>
<keyword evidence="9" id="KW-0175">Coiled coil</keyword>
<dbReference type="AlphaFoldDB" id="A0A8W8MKY7"/>
<dbReference type="PANTHER" id="PTHR12916:SF4">
    <property type="entry name" value="UNINFLATABLE, ISOFORM C"/>
    <property type="match status" value="1"/>
</dbReference>
<feature type="coiled-coil region" evidence="9">
    <location>
        <begin position="496"/>
        <end position="523"/>
    </location>
</feature>
<dbReference type="SMART" id="SM00181">
    <property type="entry name" value="EGF"/>
    <property type="match status" value="2"/>
</dbReference>
<keyword evidence="7 8" id="KW-1015">Disulfide bond</keyword>
<dbReference type="PROSITE" id="PS01187">
    <property type="entry name" value="EGF_CA"/>
    <property type="match status" value="1"/>
</dbReference>
<feature type="domain" description="EGF-like" evidence="10">
    <location>
        <begin position="146"/>
        <end position="182"/>
    </location>
</feature>
<comment type="caution">
    <text evidence="8">Lacks conserved residue(s) required for the propagation of feature annotation.</text>
</comment>
<evidence type="ECO:0000256" key="4">
    <source>
        <dbReference type="ARBA" id="ARBA00022729"/>
    </source>
</evidence>
<keyword evidence="4" id="KW-0732">Signal</keyword>
<dbReference type="InterPro" id="IPR001881">
    <property type="entry name" value="EGF-like_Ca-bd_dom"/>
</dbReference>
<dbReference type="Gene3D" id="2.10.25.10">
    <property type="entry name" value="Laminin"/>
    <property type="match status" value="2"/>
</dbReference>
<dbReference type="PROSITE" id="PS00010">
    <property type="entry name" value="ASX_HYDROXYL"/>
    <property type="match status" value="2"/>
</dbReference>
<evidence type="ECO:0000256" key="9">
    <source>
        <dbReference type="SAM" id="Coils"/>
    </source>
</evidence>
<feature type="disulfide bond" evidence="8">
    <location>
        <begin position="172"/>
        <end position="181"/>
    </location>
</feature>
<evidence type="ECO:0000313" key="12">
    <source>
        <dbReference type="Proteomes" id="UP000005408"/>
    </source>
</evidence>
<evidence type="ECO:0000259" key="10">
    <source>
        <dbReference type="PROSITE" id="PS50026"/>
    </source>
</evidence>
<dbReference type="CDD" id="cd00054">
    <property type="entry name" value="EGF_CA"/>
    <property type="match status" value="2"/>
</dbReference>
<feature type="disulfide bond" evidence="8">
    <location>
        <begin position="134"/>
        <end position="143"/>
    </location>
</feature>
<evidence type="ECO:0000256" key="5">
    <source>
        <dbReference type="ARBA" id="ARBA00022737"/>
    </source>
</evidence>
<dbReference type="Gene3D" id="2.60.120.260">
    <property type="entry name" value="Galactose-binding domain-like"/>
    <property type="match status" value="1"/>
</dbReference>
<feature type="domain" description="EGF-like" evidence="10">
    <location>
        <begin position="108"/>
        <end position="144"/>
    </location>
</feature>
<dbReference type="EnsemblMetazoa" id="G33594.1">
    <property type="protein sequence ID" value="G33594.1:cds"/>
    <property type="gene ID" value="G33594"/>
</dbReference>
<evidence type="ECO:0000313" key="11">
    <source>
        <dbReference type="EnsemblMetazoa" id="G33594.1:cds"/>
    </source>
</evidence>
<dbReference type="PROSITE" id="PS00022">
    <property type="entry name" value="EGF_1"/>
    <property type="match status" value="2"/>
</dbReference>
<keyword evidence="6" id="KW-0106">Calcium</keyword>
<evidence type="ECO:0000256" key="6">
    <source>
        <dbReference type="ARBA" id="ARBA00022837"/>
    </source>
</evidence>
<dbReference type="SUPFAM" id="SSF49785">
    <property type="entry name" value="Galactose-binding domain-like"/>
    <property type="match status" value="1"/>
</dbReference>
<proteinExistence type="inferred from homology"/>
<dbReference type="GO" id="GO:0005509">
    <property type="term" value="F:calcium ion binding"/>
    <property type="evidence" value="ECO:0007669"/>
    <property type="project" value="InterPro"/>
</dbReference>
<dbReference type="InterPro" id="IPR000742">
    <property type="entry name" value="EGF"/>
</dbReference>
<dbReference type="InterPro" id="IPR028002">
    <property type="entry name" value="Myb_DNA-bind_5"/>
</dbReference>
<evidence type="ECO:0000256" key="1">
    <source>
        <dbReference type="ARBA" id="ARBA00005847"/>
    </source>
</evidence>
<keyword evidence="3" id="KW-0479">Metal-binding</keyword>
<dbReference type="SMART" id="SM00607">
    <property type="entry name" value="FTP"/>
    <property type="match status" value="1"/>
</dbReference>
<dbReference type="FunFam" id="2.10.25.10:FF:000151">
    <property type="entry name" value="FAT atypical cadherin 4"/>
    <property type="match status" value="1"/>
</dbReference>
<evidence type="ECO:0000256" key="2">
    <source>
        <dbReference type="ARBA" id="ARBA00022536"/>
    </source>
</evidence>
<dbReference type="PROSITE" id="PS50026">
    <property type="entry name" value="EGF_3"/>
    <property type="match status" value="2"/>
</dbReference>
<dbReference type="PANTHER" id="PTHR12916">
    <property type="entry name" value="CYTOCHROME C OXIDASE POLYPEPTIDE VIC-2"/>
    <property type="match status" value="1"/>
</dbReference>
<keyword evidence="12" id="KW-1185">Reference proteome</keyword>
<dbReference type="InterPro" id="IPR006585">
    <property type="entry name" value="FTP1"/>
</dbReference>
<dbReference type="FunFam" id="2.10.25.10:FF:000471">
    <property type="entry name" value="Protein lin-12"/>
    <property type="match status" value="1"/>
</dbReference>
<dbReference type="InterPro" id="IPR000152">
    <property type="entry name" value="EGF-type_Asp/Asn_hydroxyl_site"/>
</dbReference>
<dbReference type="InterPro" id="IPR018097">
    <property type="entry name" value="EGF_Ca-bd_CS"/>
</dbReference>
<dbReference type="PROSITE" id="PS01186">
    <property type="entry name" value="EGF_2"/>
    <property type="match status" value="2"/>
</dbReference>
<dbReference type="SMART" id="SM00179">
    <property type="entry name" value="EGF_CA"/>
    <property type="match status" value="2"/>
</dbReference>
<sequence length="527" mass="57275">MYSYGQLLPLTSDFIKQGYVSEGMDEGVFAVHILEIKSLIECALRCGMNLLCNAVDFCFLDGLYTCRFRYGHANLSNTITQCEVYEITASKDCPDGLFLRAQGICKINTDECQNDPCLNGATCTNTPGSFNCTCDAGWTGIVCDEDINECLDNPCQNGGTCSNSDGSFTCTCAGGFTGALCNEVLPNIALGKPAAQSSTFLDSNAAYAAAYAVDGNRGTDVVVDKCTITRDGDTNPWWRVDLQAVYNITSVRILNRGINQKGKDISDWLRDVTVTIKSHENPIGRREKCVLADACLSLNQIIRGKLSPSLTSDMKKKAWETITDKVNSVAINCTRTLDETKKRFQDAQSAIKKKEAFKKGETNKTGGGPPPEVNFKPWELTILSTIPLVAIHGLDGGADTGTDLDRGNRTDSSTCMTISEGIQNPGAMGDTCSWTLSSDQVTDCIVDIIPENECSESPSPSPSCILTCTSNKNKNRSSLGLKQKAGDYENGMKEIIAMKMKRLELEERKVKALERIASALEGHQRQS</sequence>
<dbReference type="Pfam" id="PF22633">
    <property type="entry name" value="F5_F8_type_C_2"/>
    <property type="match status" value="1"/>
</dbReference>
<protein>
    <recommendedName>
        <fullName evidence="10">EGF-like domain-containing protein</fullName>
    </recommendedName>
</protein>
<dbReference type="Pfam" id="PF13873">
    <property type="entry name" value="Myb_DNA-bind_5"/>
    <property type="match status" value="1"/>
</dbReference>
<keyword evidence="5" id="KW-0677">Repeat</keyword>
<keyword evidence="2 8" id="KW-0245">EGF-like domain</keyword>
<comment type="similarity">
    <text evidence="1">Belongs to the NOTCH family.</text>
</comment>
<reference evidence="11" key="1">
    <citation type="submission" date="2022-08" db="UniProtKB">
        <authorList>
            <consortium name="EnsemblMetazoa"/>
        </authorList>
    </citation>
    <scope>IDENTIFICATION</scope>
    <source>
        <strain evidence="11">05x7-T-G4-1.051#20</strain>
    </source>
</reference>
<dbReference type="Proteomes" id="UP000005408">
    <property type="component" value="Unassembled WGS sequence"/>
</dbReference>
<accession>A0A8W8MKY7</accession>
<dbReference type="SUPFAM" id="SSF57196">
    <property type="entry name" value="EGF/Laminin"/>
    <property type="match status" value="2"/>
</dbReference>
<evidence type="ECO:0000256" key="8">
    <source>
        <dbReference type="PROSITE-ProRule" id="PRU00076"/>
    </source>
</evidence>
<evidence type="ECO:0000256" key="7">
    <source>
        <dbReference type="ARBA" id="ARBA00023157"/>
    </source>
</evidence>
<dbReference type="Pfam" id="PF00008">
    <property type="entry name" value="EGF"/>
    <property type="match status" value="2"/>
</dbReference>